<proteinExistence type="predicted"/>
<gene>
    <name evidence="1" type="ORF">L0M14_26265</name>
</gene>
<protein>
    <submittedName>
        <fullName evidence="1">Cold-shock protein</fullName>
    </submittedName>
</protein>
<dbReference type="InterPro" id="IPR025916">
    <property type="entry name" value="YdjO"/>
</dbReference>
<dbReference type="EMBL" id="CP090978">
    <property type="protein sequence ID" value="UJF36490.1"/>
    <property type="molecule type" value="Genomic_DNA"/>
</dbReference>
<sequence length="62" mass="7144">MQIWSCTKEGCKGWMRDNFAFETQPLCCLCSSPMVRNMKLLPQLINSNNDLKALKRGVRIQP</sequence>
<name>A0ABY3STT7_9BACL</name>
<evidence type="ECO:0000313" key="2">
    <source>
        <dbReference type="Proteomes" id="UP001649230"/>
    </source>
</evidence>
<accession>A0ABY3STT7</accession>
<dbReference type="RefSeq" id="WP_235123040.1">
    <property type="nucleotide sequence ID" value="NZ_CP090978.1"/>
</dbReference>
<dbReference type="Proteomes" id="UP001649230">
    <property type="component" value="Chromosome"/>
</dbReference>
<evidence type="ECO:0000313" key="1">
    <source>
        <dbReference type="EMBL" id="UJF36490.1"/>
    </source>
</evidence>
<dbReference type="Pfam" id="PF14169">
    <property type="entry name" value="YdjO"/>
    <property type="match status" value="1"/>
</dbReference>
<reference evidence="1 2" key="1">
    <citation type="journal article" date="2024" name="Int. J. Syst. Evol. Microbiol.">
        <title>Paenibacillus hexagrammi sp. nov., a novel bacterium isolated from the gut content of Hexagrammos agrammus.</title>
        <authorList>
            <person name="Jung H.K."/>
            <person name="Kim D.G."/>
            <person name="Zin H."/>
            <person name="Park J."/>
            <person name="Jung H."/>
            <person name="Kim Y.O."/>
            <person name="Kong H.J."/>
            <person name="Kim J.W."/>
            <person name="Kim Y.S."/>
        </authorList>
    </citation>
    <scope>NUCLEOTIDE SEQUENCE [LARGE SCALE GENOMIC DNA]</scope>
    <source>
        <strain evidence="1 2">YPD9-1</strain>
    </source>
</reference>
<organism evidence="1 2">
    <name type="scientific">Paenibacillus hexagrammi</name>
    <dbReference type="NCBI Taxonomy" id="2908839"/>
    <lineage>
        <taxon>Bacteria</taxon>
        <taxon>Bacillati</taxon>
        <taxon>Bacillota</taxon>
        <taxon>Bacilli</taxon>
        <taxon>Bacillales</taxon>
        <taxon>Paenibacillaceae</taxon>
        <taxon>Paenibacillus</taxon>
    </lineage>
</organism>
<keyword evidence="2" id="KW-1185">Reference proteome</keyword>